<evidence type="ECO:0000313" key="2">
    <source>
        <dbReference type="EMBL" id="KON74482.1"/>
    </source>
</evidence>
<feature type="transmembrane region" description="Helical" evidence="1">
    <location>
        <begin position="193"/>
        <end position="214"/>
    </location>
</feature>
<proteinExistence type="predicted"/>
<keyword evidence="1" id="KW-1133">Transmembrane helix</keyword>
<feature type="transmembrane region" description="Helical" evidence="1">
    <location>
        <begin position="135"/>
        <end position="152"/>
    </location>
</feature>
<evidence type="ECO:0000313" key="3">
    <source>
        <dbReference type="Proteomes" id="UP000037387"/>
    </source>
</evidence>
<sequence length="224" mass="22554">MGAAIGQSLPVAVGVLVSPLPIVAVVLMLVSGRAKANAFAFLVGWFVAVGAVTLLVATLAGAATPDDDDGPPLWAAILKIVLGVLLLLLAVQQWRGRPRAGVEPPAPTWMAAIDAFTPVKAAGLAVLLGAVNPKNLLLVVSGGAAIASAAPGDTDAQVVASVVFALVASLGVAAPVFIYLFMGSRAATMLDELKAWMIHNNAVIMAVLLLVLGAKMLGDGVAAL</sequence>
<feature type="transmembrane region" description="Helical" evidence="1">
    <location>
        <begin position="73"/>
        <end position="91"/>
    </location>
</feature>
<keyword evidence="1" id="KW-0472">Membrane</keyword>
<keyword evidence="3" id="KW-1185">Reference proteome</keyword>
<dbReference type="Pfam" id="PF11139">
    <property type="entry name" value="SfLAP"/>
    <property type="match status" value="1"/>
</dbReference>
<feature type="transmembrane region" description="Helical" evidence="1">
    <location>
        <begin position="38"/>
        <end position="61"/>
    </location>
</feature>
<evidence type="ECO:0008006" key="4">
    <source>
        <dbReference type="Google" id="ProtNLM"/>
    </source>
</evidence>
<comment type="caution">
    <text evidence="2">The sequence shown here is derived from an EMBL/GenBank/DDBJ whole genome shotgun (WGS) entry which is preliminary data.</text>
</comment>
<evidence type="ECO:0000256" key="1">
    <source>
        <dbReference type="SAM" id="Phobius"/>
    </source>
</evidence>
<gene>
    <name evidence="2" type="ORF">M768_00730</name>
</gene>
<dbReference type="AlphaFoldDB" id="A0A0M0FAU8"/>
<keyword evidence="1" id="KW-0812">Transmembrane</keyword>
<accession>A0A0M0FAU8</accession>
<dbReference type="InterPro" id="IPR021315">
    <property type="entry name" value="Gap/Sap"/>
</dbReference>
<organism evidence="2 3">
    <name type="scientific">Cellulosimicrobium cellulans F16</name>
    <dbReference type="NCBI Taxonomy" id="1350482"/>
    <lineage>
        <taxon>Bacteria</taxon>
        <taxon>Bacillati</taxon>
        <taxon>Actinomycetota</taxon>
        <taxon>Actinomycetes</taxon>
        <taxon>Micrococcales</taxon>
        <taxon>Promicromonosporaceae</taxon>
        <taxon>Cellulosimicrobium</taxon>
    </lineage>
</organism>
<dbReference type="EMBL" id="ATNL01000006">
    <property type="protein sequence ID" value="KON74482.1"/>
    <property type="molecule type" value="Genomic_DNA"/>
</dbReference>
<feature type="transmembrane region" description="Helical" evidence="1">
    <location>
        <begin position="12"/>
        <end position="31"/>
    </location>
</feature>
<feature type="transmembrane region" description="Helical" evidence="1">
    <location>
        <begin position="158"/>
        <end position="181"/>
    </location>
</feature>
<reference evidence="2 3" key="1">
    <citation type="journal article" date="2015" name="Sci. Rep.">
        <title>Functional and structural properties of a novel cellulosome-like multienzyme complex: efficient glycoside hydrolysis of water-insoluble 7-xylosyl-10-deacetylpaclitaxel.</title>
        <authorList>
            <person name="Dou T.Y."/>
            <person name="Luan H.W."/>
            <person name="Ge G.B."/>
            <person name="Dong M.M."/>
            <person name="Zou H.F."/>
            <person name="He Y.Q."/>
            <person name="Cui P."/>
            <person name="Wang J.Y."/>
            <person name="Hao D.C."/>
            <person name="Yang S.L."/>
            <person name="Yang L."/>
        </authorList>
    </citation>
    <scope>NUCLEOTIDE SEQUENCE [LARGE SCALE GENOMIC DNA]</scope>
    <source>
        <strain evidence="2 3">F16</strain>
    </source>
</reference>
<protein>
    <recommendedName>
        <fullName evidence="4">GAP family protein</fullName>
    </recommendedName>
</protein>
<dbReference type="PATRIC" id="fig|1350482.3.peg.131"/>
<name>A0A0M0FAU8_CELCE</name>
<dbReference type="RefSeq" id="WP_053369156.1">
    <property type="nucleotide sequence ID" value="NZ_KQ435288.1"/>
</dbReference>
<dbReference type="Proteomes" id="UP000037387">
    <property type="component" value="Unassembled WGS sequence"/>
</dbReference>